<sequence>MPAVHPKLDIKRFLHPTRIVLVFSTTSFLLTCGGPVFDLRVARVQPNQRGRTSRSCRRASPQRAGSIESRLFKAEGTAGASATFLSSPRWLQQGQGRFPTYACFEGPQKHQAGADLNETLLASHLHE</sequence>
<dbReference type="Proteomes" id="UP001066276">
    <property type="component" value="Chromosome 7"/>
</dbReference>
<feature type="transmembrane region" description="Helical" evidence="1">
    <location>
        <begin position="20"/>
        <end position="41"/>
    </location>
</feature>
<organism evidence="2 3">
    <name type="scientific">Pleurodeles waltl</name>
    <name type="common">Iberian ribbed newt</name>
    <dbReference type="NCBI Taxonomy" id="8319"/>
    <lineage>
        <taxon>Eukaryota</taxon>
        <taxon>Metazoa</taxon>
        <taxon>Chordata</taxon>
        <taxon>Craniata</taxon>
        <taxon>Vertebrata</taxon>
        <taxon>Euteleostomi</taxon>
        <taxon>Amphibia</taxon>
        <taxon>Batrachia</taxon>
        <taxon>Caudata</taxon>
        <taxon>Salamandroidea</taxon>
        <taxon>Salamandridae</taxon>
        <taxon>Pleurodelinae</taxon>
        <taxon>Pleurodeles</taxon>
    </lineage>
</organism>
<dbReference type="EMBL" id="JANPWB010000011">
    <property type="protein sequence ID" value="KAJ1131987.1"/>
    <property type="molecule type" value="Genomic_DNA"/>
</dbReference>
<evidence type="ECO:0000313" key="2">
    <source>
        <dbReference type="EMBL" id="KAJ1131987.1"/>
    </source>
</evidence>
<keyword evidence="1" id="KW-1133">Transmembrane helix</keyword>
<gene>
    <name evidence="2" type="ORF">NDU88_010317</name>
</gene>
<dbReference type="AlphaFoldDB" id="A0AAV7PXY8"/>
<protein>
    <submittedName>
        <fullName evidence="2">Uncharacterized protein</fullName>
    </submittedName>
</protein>
<name>A0AAV7PXY8_PLEWA</name>
<evidence type="ECO:0000313" key="3">
    <source>
        <dbReference type="Proteomes" id="UP001066276"/>
    </source>
</evidence>
<keyword evidence="1" id="KW-0812">Transmembrane</keyword>
<accession>A0AAV7PXY8</accession>
<comment type="caution">
    <text evidence="2">The sequence shown here is derived from an EMBL/GenBank/DDBJ whole genome shotgun (WGS) entry which is preliminary data.</text>
</comment>
<evidence type="ECO:0000256" key="1">
    <source>
        <dbReference type="SAM" id="Phobius"/>
    </source>
</evidence>
<reference evidence="2" key="1">
    <citation type="journal article" date="2022" name="bioRxiv">
        <title>Sequencing and chromosome-scale assembly of the giantPleurodeles waltlgenome.</title>
        <authorList>
            <person name="Brown T."/>
            <person name="Elewa A."/>
            <person name="Iarovenko S."/>
            <person name="Subramanian E."/>
            <person name="Araus A.J."/>
            <person name="Petzold A."/>
            <person name="Susuki M."/>
            <person name="Suzuki K.-i.T."/>
            <person name="Hayashi T."/>
            <person name="Toyoda A."/>
            <person name="Oliveira C."/>
            <person name="Osipova E."/>
            <person name="Leigh N.D."/>
            <person name="Simon A."/>
            <person name="Yun M.H."/>
        </authorList>
    </citation>
    <scope>NUCLEOTIDE SEQUENCE</scope>
    <source>
        <strain evidence="2">20211129_DDA</strain>
        <tissue evidence="2">Liver</tissue>
    </source>
</reference>
<keyword evidence="3" id="KW-1185">Reference proteome</keyword>
<keyword evidence="1" id="KW-0472">Membrane</keyword>
<proteinExistence type="predicted"/>